<evidence type="ECO:0000313" key="2">
    <source>
        <dbReference type="Proteomes" id="UP000507470"/>
    </source>
</evidence>
<protein>
    <submittedName>
        <fullName evidence="1">Uncharacterized protein</fullName>
    </submittedName>
</protein>
<dbReference type="Proteomes" id="UP000507470">
    <property type="component" value="Unassembled WGS sequence"/>
</dbReference>
<dbReference type="EMBL" id="CACVKT020007647">
    <property type="protein sequence ID" value="CAC5409793.1"/>
    <property type="molecule type" value="Genomic_DNA"/>
</dbReference>
<organism evidence="1 2">
    <name type="scientific">Mytilus coruscus</name>
    <name type="common">Sea mussel</name>
    <dbReference type="NCBI Taxonomy" id="42192"/>
    <lineage>
        <taxon>Eukaryota</taxon>
        <taxon>Metazoa</taxon>
        <taxon>Spiralia</taxon>
        <taxon>Lophotrochozoa</taxon>
        <taxon>Mollusca</taxon>
        <taxon>Bivalvia</taxon>
        <taxon>Autobranchia</taxon>
        <taxon>Pteriomorphia</taxon>
        <taxon>Mytilida</taxon>
        <taxon>Mytiloidea</taxon>
        <taxon>Mytilidae</taxon>
        <taxon>Mytilinae</taxon>
        <taxon>Mytilus</taxon>
    </lineage>
</organism>
<name>A0A6J8DME1_MYTCO</name>
<reference evidence="1 2" key="1">
    <citation type="submission" date="2020-06" db="EMBL/GenBank/DDBJ databases">
        <authorList>
            <person name="Li R."/>
            <person name="Bekaert M."/>
        </authorList>
    </citation>
    <scope>NUCLEOTIDE SEQUENCE [LARGE SCALE GENOMIC DNA]</scope>
    <source>
        <strain evidence="2">wild</strain>
    </source>
</reference>
<evidence type="ECO:0000313" key="1">
    <source>
        <dbReference type="EMBL" id="CAC5409793.1"/>
    </source>
</evidence>
<dbReference type="OrthoDB" id="6154960at2759"/>
<sequence>MQSRKDFDKLNRRAKRNYQLEQLNRLQKLFAQFWKSIGKLGLANDRKSRQTYQIRSETGEIISDIDSVLEKWKIDYKKLYNSADINGTNDDDFLEDIKSKLQNRNNLVNDNNIDTTELNRAIERDEVREAVFRAKQGKSVGIDEIPSEILRNDTCIDLLYKIIRFCSIEEYVPS</sequence>
<keyword evidence="2" id="KW-1185">Reference proteome</keyword>
<accession>A0A6J8DME1</accession>
<proteinExistence type="predicted"/>
<dbReference type="AlphaFoldDB" id="A0A6J8DME1"/>
<gene>
    <name evidence="1" type="ORF">MCOR_43036</name>
</gene>